<keyword evidence="3" id="KW-1185">Reference proteome</keyword>
<dbReference type="GeneID" id="87873214"/>
<dbReference type="AlphaFoldDB" id="A0AAJ0MLV0"/>
<protein>
    <submittedName>
        <fullName evidence="2">Uncharacterized protein</fullName>
    </submittedName>
</protein>
<feature type="compositionally biased region" description="Polar residues" evidence="1">
    <location>
        <begin position="167"/>
        <end position="183"/>
    </location>
</feature>
<feature type="region of interest" description="Disordered" evidence="1">
    <location>
        <begin position="102"/>
        <end position="146"/>
    </location>
</feature>
<accession>A0AAJ0MLV0</accession>
<feature type="compositionally biased region" description="Polar residues" evidence="1">
    <location>
        <begin position="125"/>
        <end position="139"/>
    </location>
</feature>
<comment type="caution">
    <text evidence="2">The sequence shown here is derived from an EMBL/GenBank/DDBJ whole genome shotgun (WGS) entry which is preliminary data.</text>
</comment>
<evidence type="ECO:0000313" key="2">
    <source>
        <dbReference type="EMBL" id="KAK3485330.1"/>
    </source>
</evidence>
<feature type="compositionally biased region" description="Low complexity" evidence="1">
    <location>
        <begin position="112"/>
        <end position="124"/>
    </location>
</feature>
<evidence type="ECO:0000313" key="3">
    <source>
        <dbReference type="Proteomes" id="UP001285908"/>
    </source>
</evidence>
<dbReference type="Proteomes" id="UP001285908">
    <property type="component" value="Unassembled WGS sequence"/>
</dbReference>
<dbReference type="EMBL" id="JAULSX010000010">
    <property type="protein sequence ID" value="KAK3485330.1"/>
    <property type="molecule type" value="Genomic_DNA"/>
</dbReference>
<dbReference type="RefSeq" id="XP_062688234.1">
    <property type="nucleotide sequence ID" value="XM_062835592.1"/>
</dbReference>
<reference evidence="2 3" key="1">
    <citation type="journal article" date="2023" name="Mol. Phylogenet. Evol.">
        <title>Genome-scale phylogeny and comparative genomics of the fungal order Sordariales.</title>
        <authorList>
            <person name="Hensen N."/>
            <person name="Bonometti L."/>
            <person name="Westerberg I."/>
            <person name="Brannstrom I.O."/>
            <person name="Guillou S."/>
            <person name="Cros-Aarteil S."/>
            <person name="Calhoun S."/>
            <person name="Haridas S."/>
            <person name="Kuo A."/>
            <person name="Mondo S."/>
            <person name="Pangilinan J."/>
            <person name="Riley R."/>
            <person name="LaButti K."/>
            <person name="Andreopoulos B."/>
            <person name="Lipzen A."/>
            <person name="Chen C."/>
            <person name="Yan M."/>
            <person name="Daum C."/>
            <person name="Ng V."/>
            <person name="Clum A."/>
            <person name="Steindorff A."/>
            <person name="Ohm R.A."/>
            <person name="Martin F."/>
            <person name="Silar P."/>
            <person name="Natvig D.O."/>
            <person name="Lalanne C."/>
            <person name="Gautier V."/>
            <person name="Ament-Velasquez S.L."/>
            <person name="Kruys A."/>
            <person name="Hutchinson M.I."/>
            <person name="Powell A.J."/>
            <person name="Barry K."/>
            <person name="Miller A.N."/>
            <person name="Grigoriev I.V."/>
            <person name="Debuchy R."/>
            <person name="Gladieux P."/>
            <person name="Hiltunen Thoren M."/>
            <person name="Johannesson H."/>
        </authorList>
    </citation>
    <scope>NUCLEOTIDE SEQUENCE [LARGE SCALE GENOMIC DNA]</scope>
    <source>
        <strain evidence="2 3">FGSC 10403</strain>
    </source>
</reference>
<organism evidence="2 3">
    <name type="scientific">Neurospora hispaniola</name>
    <dbReference type="NCBI Taxonomy" id="588809"/>
    <lineage>
        <taxon>Eukaryota</taxon>
        <taxon>Fungi</taxon>
        <taxon>Dikarya</taxon>
        <taxon>Ascomycota</taxon>
        <taxon>Pezizomycotina</taxon>
        <taxon>Sordariomycetes</taxon>
        <taxon>Sordariomycetidae</taxon>
        <taxon>Sordariales</taxon>
        <taxon>Sordariaceae</taxon>
        <taxon>Neurospora</taxon>
    </lineage>
</organism>
<evidence type="ECO:0000256" key="1">
    <source>
        <dbReference type="SAM" id="MobiDB-lite"/>
    </source>
</evidence>
<proteinExistence type="predicted"/>
<feature type="region of interest" description="Disordered" evidence="1">
    <location>
        <begin position="162"/>
        <end position="183"/>
    </location>
</feature>
<sequence>MTDNSKGLVSTTRGTNRTIYPASGITQRRPRIVSTAPINMRNGQRTDTGGARPSIQRTSTLLPITPTLFKQVTPAVETEGPASSITTKRDTANTNIDADTANVTGHKMDANPSVISAPSGSSASQDNTRNHASQVNVSSEPAGHFITRRRVNRTVRLMPENPAHVAQHQTTGLLPTSNHSIPH</sequence>
<name>A0AAJ0MLV0_9PEZI</name>
<gene>
    <name evidence="2" type="ORF">B0T23DRAFT_327101</name>
</gene>